<dbReference type="Proteomes" id="UP001292079">
    <property type="component" value="Unassembled WGS sequence"/>
</dbReference>
<dbReference type="Pfam" id="PF17921">
    <property type="entry name" value="Integrase_H2C2"/>
    <property type="match status" value="1"/>
</dbReference>
<dbReference type="InterPro" id="IPR050951">
    <property type="entry name" value="Retrovirus_Pol_polyprotein"/>
</dbReference>
<reference evidence="2" key="2">
    <citation type="journal article" date="2023" name="Infect Dis Poverty">
        <title>Chromosome-scale genome of the human blood fluke Schistosoma mekongi and its implications for public health.</title>
        <authorList>
            <person name="Zhou M."/>
            <person name="Xu L."/>
            <person name="Xu D."/>
            <person name="Chen W."/>
            <person name="Khan J."/>
            <person name="Hu Y."/>
            <person name="Huang H."/>
            <person name="Wei H."/>
            <person name="Zhang Y."/>
            <person name="Chusongsang P."/>
            <person name="Tanasarnprasert K."/>
            <person name="Hu X."/>
            <person name="Limpanont Y."/>
            <person name="Lv Z."/>
        </authorList>
    </citation>
    <scope>NUCLEOTIDE SEQUENCE</scope>
    <source>
        <strain evidence="2">LV_2022a</strain>
    </source>
</reference>
<dbReference type="Gene3D" id="1.10.340.70">
    <property type="match status" value="1"/>
</dbReference>
<comment type="caution">
    <text evidence="2">The sequence shown here is derived from an EMBL/GenBank/DDBJ whole genome shotgun (WGS) entry which is preliminary data.</text>
</comment>
<dbReference type="FunFam" id="1.10.340.70:FF:000004">
    <property type="entry name" value="Retrovirus-related Pol polyprotein from transposon 297-like Protein"/>
    <property type="match status" value="1"/>
</dbReference>
<gene>
    <name evidence="2" type="ORF">MN116_000141</name>
</gene>
<keyword evidence="3" id="KW-1185">Reference proteome</keyword>
<dbReference type="AlphaFoldDB" id="A0AAE2D2R6"/>
<sequence length="328" mass="37452">QSDDELARLRSSSTTSLVFEEILIDNVKIVCDVSTGRYRPYIPHLLRRSIFESMHNISHPGVKSTTNMIRERFIWPNLNRDIRRWTQSCNACHSVKIQRHTSSALGPFHHPDSRFEHIHIDVVGPLPPSNGFSYIFTCIDRFTRWPVAVPMKESSAESIAKALVEGWISNFGIPAIITTDRGAQFESSLFQQLTELLGVKRIRTTAYHPMSNGMVERLHRQLKNALAATMTSNDWATKLPIVMLGIRATIKQDIGCSASELVYGTTLRLPGEITPITKVSSDQSSYVHRLRRHMKELKLPLPRNSKNRYTYQNIYLVPYRFSSDGTER</sequence>
<evidence type="ECO:0000313" key="2">
    <source>
        <dbReference type="EMBL" id="KAK4468999.1"/>
    </source>
</evidence>
<dbReference type="Pfam" id="PF00665">
    <property type="entry name" value="rve"/>
    <property type="match status" value="1"/>
</dbReference>
<proteinExistence type="predicted"/>
<dbReference type="GO" id="GO:0003676">
    <property type="term" value="F:nucleic acid binding"/>
    <property type="evidence" value="ECO:0007669"/>
    <property type="project" value="InterPro"/>
</dbReference>
<dbReference type="GO" id="GO:0015074">
    <property type="term" value="P:DNA integration"/>
    <property type="evidence" value="ECO:0007669"/>
    <property type="project" value="InterPro"/>
</dbReference>
<dbReference type="InterPro" id="IPR036397">
    <property type="entry name" value="RNaseH_sf"/>
</dbReference>
<dbReference type="PANTHER" id="PTHR37984">
    <property type="entry name" value="PROTEIN CBG26694"/>
    <property type="match status" value="1"/>
</dbReference>
<dbReference type="InterPro" id="IPR041588">
    <property type="entry name" value="Integrase_H2C2"/>
</dbReference>
<name>A0AAE2D2R6_SCHME</name>
<dbReference type="InterPro" id="IPR001584">
    <property type="entry name" value="Integrase_cat-core"/>
</dbReference>
<reference evidence="2" key="1">
    <citation type="submission" date="2022-04" db="EMBL/GenBank/DDBJ databases">
        <authorList>
            <person name="Xu L."/>
            <person name="Lv Z."/>
        </authorList>
    </citation>
    <scope>NUCLEOTIDE SEQUENCE</scope>
    <source>
        <strain evidence="2">LV_2022a</strain>
    </source>
</reference>
<dbReference type="PROSITE" id="PS50994">
    <property type="entry name" value="INTEGRASE"/>
    <property type="match status" value="1"/>
</dbReference>
<feature type="domain" description="Integrase catalytic" evidence="1">
    <location>
        <begin position="103"/>
        <end position="278"/>
    </location>
</feature>
<protein>
    <recommendedName>
        <fullName evidence="1">Integrase catalytic domain-containing protein</fullName>
    </recommendedName>
</protein>
<dbReference type="PANTHER" id="PTHR37984:SF15">
    <property type="entry name" value="INTEGRASE CATALYTIC DOMAIN-CONTAINING PROTEIN"/>
    <property type="match status" value="1"/>
</dbReference>
<feature type="non-terminal residue" evidence="2">
    <location>
        <position position="328"/>
    </location>
</feature>
<evidence type="ECO:0000259" key="1">
    <source>
        <dbReference type="PROSITE" id="PS50994"/>
    </source>
</evidence>
<accession>A0AAE2D2R6</accession>
<dbReference type="EMBL" id="JALJAT010000005">
    <property type="protein sequence ID" value="KAK4468999.1"/>
    <property type="molecule type" value="Genomic_DNA"/>
</dbReference>
<evidence type="ECO:0000313" key="3">
    <source>
        <dbReference type="Proteomes" id="UP001292079"/>
    </source>
</evidence>
<dbReference type="SUPFAM" id="SSF53098">
    <property type="entry name" value="Ribonuclease H-like"/>
    <property type="match status" value="1"/>
</dbReference>
<dbReference type="FunFam" id="3.30.420.10:FF:000032">
    <property type="entry name" value="Retrovirus-related Pol polyprotein from transposon 297-like Protein"/>
    <property type="match status" value="1"/>
</dbReference>
<dbReference type="Gene3D" id="3.30.420.10">
    <property type="entry name" value="Ribonuclease H-like superfamily/Ribonuclease H"/>
    <property type="match status" value="1"/>
</dbReference>
<organism evidence="2 3">
    <name type="scientific">Schistosoma mekongi</name>
    <name type="common">Parasitic worm</name>
    <dbReference type="NCBI Taxonomy" id="38744"/>
    <lineage>
        <taxon>Eukaryota</taxon>
        <taxon>Metazoa</taxon>
        <taxon>Spiralia</taxon>
        <taxon>Lophotrochozoa</taxon>
        <taxon>Platyhelminthes</taxon>
        <taxon>Trematoda</taxon>
        <taxon>Digenea</taxon>
        <taxon>Strigeidida</taxon>
        <taxon>Schistosomatoidea</taxon>
        <taxon>Schistosomatidae</taxon>
        <taxon>Schistosoma</taxon>
    </lineage>
</organism>
<dbReference type="InterPro" id="IPR012337">
    <property type="entry name" value="RNaseH-like_sf"/>
</dbReference>